<accession>A0A6J2U9X0</accession>
<keyword evidence="1" id="KW-0732">Signal</keyword>
<sequence>MAWKWMLFFACALSICGSRSIEVAAARQRRVRHIASRTPTATSAPVSGFNGTEFVLGLGLGPEFAIVRRVYEGCLDKNNFVGCLKHKALLALSRALNQDSIKITDGLVLEKQNQTDRERVVSVLTEARNIDNLDRVLLTKLEKLMRTHSLKIDLDVGVGRGHDDKKKKHKEGGGHMKYVIAALLTAMGIAGPLGLKALAAIAGKALVISKVALTIAGIIALKKLFSHDHSEESSFQVHANDHNRRNTYVIRPVSKANAGVGVSTAVGGSSSSLDPYRYYYEYHQ</sequence>
<proteinExistence type="predicted"/>
<feature type="signal peptide" evidence="1">
    <location>
        <begin position="1"/>
        <end position="18"/>
    </location>
</feature>
<dbReference type="GeneID" id="115631409"/>
<dbReference type="RefSeq" id="XP_030383992.1">
    <property type="nucleotide sequence ID" value="XM_030528132.1"/>
</dbReference>
<dbReference type="PANTHER" id="PTHR21879">
    <property type="entry name" value="FI03362P-RELATED-RELATED"/>
    <property type="match status" value="1"/>
</dbReference>
<dbReference type="InterPro" id="IPR012464">
    <property type="entry name" value="DUF1676"/>
</dbReference>
<gene>
    <name evidence="3" type="primary">LOC115631409</name>
</gene>
<dbReference type="AlphaFoldDB" id="A0A6J2U9X0"/>
<dbReference type="Proteomes" id="UP000504634">
    <property type="component" value="Unplaced"/>
</dbReference>
<dbReference type="PANTHER" id="PTHR21879:SF15">
    <property type="entry name" value="OSIRIS 21"/>
    <property type="match status" value="1"/>
</dbReference>
<name>A0A6J2U9X0_DROLE</name>
<dbReference type="GO" id="GO:0016020">
    <property type="term" value="C:membrane"/>
    <property type="evidence" value="ECO:0007669"/>
    <property type="project" value="TreeGrafter"/>
</dbReference>
<dbReference type="OrthoDB" id="7303967at2759"/>
<evidence type="ECO:0000313" key="2">
    <source>
        <dbReference type="Proteomes" id="UP000504634"/>
    </source>
</evidence>
<dbReference type="Pfam" id="PF07898">
    <property type="entry name" value="DUF1676"/>
    <property type="match status" value="1"/>
</dbReference>
<reference evidence="3" key="1">
    <citation type="submission" date="2025-08" db="UniProtKB">
        <authorList>
            <consortium name="RefSeq"/>
        </authorList>
    </citation>
    <scope>IDENTIFICATION</scope>
    <source>
        <strain evidence="3">11010-0011.00</strain>
        <tissue evidence="3">Whole body</tissue>
    </source>
</reference>
<feature type="chain" id="PRO_5026994432" evidence="1">
    <location>
        <begin position="19"/>
        <end position="284"/>
    </location>
</feature>
<evidence type="ECO:0000313" key="3">
    <source>
        <dbReference type="RefSeq" id="XP_030383992.1"/>
    </source>
</evidence>
<organism evidence="2 3">
    <name type="scientific">Drosophila lebanonensis</name>
    <name type="common">Fruit fly</name>
    <name type="synonym">Scaptodrosophila lebanonensis</name>
    <dbReference type="NCBI Taxonomy" id="7225"/>
    <lineage>
        <taxon>Eukaryota</taxon>
        <taxon>Metazoa</taxon>
        <taxon>Ecdysozoa</taxon>
        <taxon>Arthropoda</taxon>
        <taxon>Hexapoda</taxon>
        <taxon>Insecta</taxon>
        <taxon>Pterygota</taxon>
        <taxon>Neoptera</taxon>
        <taxon>Endopterygota</taxon>
        <taxon>Diptera</taxon>
        <taxon>Brachycera</taxon>
        <taxon>Muscomorpha</taxon>
        <taxon>Ephydroidea</taxon>
        <taxon>Drosophilidae</taxon>
        <taxon>Scaptodrosophila</taxon>
    </lineage>
</organism>
<keyword evidence="2" id="KW-1185">Reference proteome</keyword>
<evidence type="ECO:0000256" key="1">
    <source>
        <dbReference type="SAM" id="SignalP"/>
    </source>
</evidence>
<protein>
    <submittedName>
        <fullName evidence="3">Uncharacterized protein LOC115631409</fullName>
    </submittedName>
</protein>